<accession>A0A1F6BHC2</accession>
<dbReference type="CDD" id="cd04179">
    <property type="entry name" value="DPM_DPG-synthase_like"/>
    <property type="match status" value="1"/>
</dbReference>
<organism evidence="2 3">
    <name type="scientific">Candidatus Gottesmanbacteria bacterium RIFCSPLOWO2_01_FULL_42_22</name>
    <dbReference type="NCBI Taxonomy" id="1798391"/>
    <lineage>
        <taxon>Bacteria</taxon>
        <taxon>Candidatus Gottesmaniibacteriota</taxon>
    </lineage>
</organism>
<evidence type="ECO:0000259" key="1">
    <source>
        <dbReference type="Pfam" id="PF00535"/>
    </source>
</evidence>
<comment type="caution">
    <text evidence="2">The sequence shown here is derived from an EMBL/GenBank/DDBJ whole genome shotgun (WGS) entry which is preliminary data.</text>
</comment>
<dbReference type="InterPro" id="IPR001173">
    <property type="entry name" value="Glyco_trans_2-like"/>
</dbReference>
<feature type="domain" description="Glycosyltransferase 2-like" evidence="1">
    <location>
        <begin position="5"/>
        <end position="162"/>
    </location>
</feature>
<dbReference type="PANTHER" id="PTHR48090:SF7">
    <property type="entry name" value="RFBJ PROTEIN"/>
    <property type="match status" value="1"/>
</dbReference>
<dbReference type="Proteomes" id="UP000176228">
    <property type="component" value="Unassembled WGS sequence"/>
</dbReference>
<evidence type="ECO:0000313" key="3">
    <source>
        <dbReference type="Proteomes" id="UP000176228"/>
    </source>
</evidence>
<sequence length="226" mass="25536">MKLLIAIPAYNEEKMIGEVIKDIPARIAHVSQRDILVINDGSTDATADIARSHRARVVEHLLNRGLGASLKTALEFALNNKYDALITIDADGQHETKSIPALVKKMIKEKADVVVGSRWLTRGHAPLIRIIINKLANLLTFFFYGIHTSDSQSGYRLFGPKALKLLKLQSEGMEVSSEIFREIARNRLEYAEIPIKVIYTRYSQSKGQKISNAPLIIWHLFMRLFK</sequence>
<dbReference type="Gene3D" id="3.90.550.10">
    <property type="entry name" value="Spore Coat Polysaccharide Biosynthesis Protein SpsA, Chain A"/>
    <property type="match status" value="1"/>
</dbReference>
<dbReference type="Pfam" id="PF00535">
    <property type="entry name" value="Glycos_transf_2"/>
    <property type="match status" value="1"/>
</dbReference>
<reference evidence="2 3" key="1">
    <citation type="journal article" date="2016" name="Nat. Commun.">
        <title>Thousands of microbial genomes shed light on interconnected biogeochemical processes in an aquifer system.</title>
        <authorList>
            <person name="Anantharaman K."/>
            <person name="Brown C.T."/>
            <person name="Hug L.A."/>
            <person name="Sharon I."/>
            <person name="Castelle C.J."/>
            <person name="Probst A.J."/>
            <person name="Thomas B.C."/>
            <person name="Singh A."/>
            <person name="Wilkins M.J."/>
            <person name="Karaoz U."/>
            <person name="Brodie E.L."/>
            <person name="Williams K.H."/>
            <person name="Hubbard S.S."/>
            <person name="Banfield J.F."/>
        </authorList>
    </citation>
    <scope>NUCLEOTIDE SEQUENCE [LARGE SCALE GENOMIC DNA]</scope>
</reference>
<dbReference type="SUPFAM" id="SSF53448">
    <property type="entry name" value="Nucleotide-diphospho-sugar transferases"/>
    <property type="match status" value="1"/>
</dbReference>
<dbReference type="PANTHER" id="PTHR48090">
    <property type="entry name" value="UNDECAPRENYL-PHOSPHATE 4-DEOXY-4-FORMAMIDO-L-ARABINOSE TRANSFERASE-RELATED"/>
    <property type="match status" value="1"/>
</dbReference>
<dbReference type="InterPro" id="IPR029044">
    <property type="entry name" value="Nucleotide-diphossugar_trans"/>
</dbReference>
<evidence type="ECO:0000313" key="2">
    <source>
        <dbReference type="EMBL" id="OGG36321.1"/>
    </source>
</evidence>
<dbReference type="AlphaFoldDB" id="A0A1F6BHC2"/>
<gene>
    <name evidence="2" type="ORF">A2968_06135</name>
</gene>
<proteinExistence type="predicted"/>
<dbReference type="EMBL" id="MFJU01000016">
    <property type="protein sequence ID" value="OGG36321.1"/>
    <property type="molecule type" value="Genomic_DNA"/>
</dbReference>
<name>A0A1F6BHC2_9BACT</name>
<dbReference type="STRING" id="1798391.A2968_06135"/>
<protein>
    <recommendedName>
        <fullName evidence="1">Glycosyltransferase 2-like domain-containing protein</fullName>
    </recommendedName>
</protein>
<dbReference type="InterPro" id="IPR050256">
    <property type="entry name" value="Glycosyltransferase_2"/>
</dbReference>